<dbReference type="InterPro" id="IPR010982">
    <property type="entry name" value="Lambda_DNA-bd_dom_sf"/>
</dbReference>
<dbReference type="Pfam" id="PF13191">
    <property type="entry name" value="AAA_16"/>
    <property type="match status" value="1"/>
</dbReference>
<dbReference type="PANTHER" id="PTHR47691">
    <property type="entry name" value="REGULATOR-RELATED"/>
    <property type="match status" value="1"/>
</dbReference>
<dbReference type="SMART" id="SM00530">
    <property type="entry name" value="HTH_XRE"/>
    <property type="match status" value="1"/>
</dbReference>
<dbReference type="InterPro" id="IPR011990">
    <property type="entry name" value="TPR-like_helical_dom_sf"/>
</dbReference>
<reference evidence="2 3" key="1">
    <citation type="submission" date="2018-12" db="EMBL/GenBank/DDBJ databases">
        <authorList>
            <person name="Li F."/>
        </authorList>
    </citation>
    <scope>NUCLEOTIDE SEQUENCE [LARGE SCALE GENOMIC DNA]</scope>
    <source>
        <strain evidence="2 3">8H24J-4-2</strain>
    </source>
</reference>
<evidence type="ECO:0000259" key="1">
    <source>
        <dbReference type="PROSITE" id="PS50943"/>
    </source>
</evidence>
<name>A0A3S4AV76_9MICO</name>
<comment type="caution">
    <text evidence="2">The sequence shown here is derived from an EMBL/GenBank/DDBJ whole genome shotgun (WGS) entry which is preliminary data.</text>
</comment>
<organism evidence="2 3">
    <name type="scientific">Labedella populi</name>
    <dbReference type="NCBI Taxonomy" id="2498850"/>
    <lineage>
        <taxon>Bacteria</taxon>
        <taxon>Bacillati</taxon>
        <taxon>Actinomycetota</taxon>
        <taxon>Actinomycetes</taxon>
        <taxon>Micrococcales</taxon>
        <taxon>Microbacteriaceae</taxon>
        <taxon>Labedella</taxon>
    </lineage>
</organism>
<dbReference type="EMBL" id="RZNC01000001">
    <property type="protein sequence ID" value="RWZ68133.1"/>
    <property type="molecule type" value="Genomic_DNA"/>
</dbReference>
<dbReference type="SUPFAM" id="SSF48452">
    <property type="entry name" value="TPR-like"/>
    <property type="match status" value="1"/>
</dbReference>
<dbReference type="PROSITE" id="PS50943">
    <property type="entry name" value="HTH_CROC1"/>
    <property type="match status" value="1"/>
</dbReference>
<dbReference type="SUPFAM" id="SSF52540">
    <property type="entry name" value="P-loop containing nucleoside triphosphate hydrolases"/>
    <property type="match status" value="1"/>
</dbReference>
<proteinExistence type="predicted"/>
<sequence>MAGVVFGSGIGALLRMYRRRLDLTIERLSEASGVSDRTISDIERGVSTGPQPRTVAALADALRLLPEERDSFLAAARAGRVPTTPTEGVVASPNRAVDFSGRADERALLTSMLRPSPEASGPAAPIVVTGPPGVGKTTLALECLNDVTRDDLLFVDLQGFKVAALSPLHVLQALLRQVSGPSAEFLTLDEASAAWRGLTSSAPFAVLLDNAASEPQVRPVLTAKGDVRVVVTSRRTLAGLEGARRVTLGPLRRSDSVAFLRRSITDGQEADGDLDEIARFCADLPLALRIAAARIASRPQWTVQDYANRLRLEDDRLHHLVAGDLNVESTFALSYMALESESREFFRSLALLRGSSFDAAMAAAISGFSPGRSTDLLDELVDLGLLESLGRERYRLHDLLRIFAGERLRREESDEAVMAKRDRLLQWILDTTTSAGRTYGCDERTPGPKGYRPAPAARQWLLTETAYWIDAIREAARRGRHEDVCRVVEALLDFSGRVASGVDWLMLLELATASSRHLGDTARLARSLNDLGGRFTILGDADRARSTLQEAMGVAEAIGDTHELGCALLEFSELEDEGGDAATAATLAARARDIFRQRGEIDPEIRARTRLAKALSSYDRPAARTECRTTVALLDTPDLWPVTRVHALTGLARSLLIIGEWEDALAISERFVGEAALFSDEPDFLARALRHRGFAQLGLGRPDEARVDLEAAVGIARPYAPSWWTAEIDKTLEELRGA</sequence>
<evidence type="ECO:0000313" key="2">
    <source>
        <dbReference type="EMBL" id="RWZ68133.1"/>
    </source>
</evidence>
<gene>
    <name evidence="2" type="ORF">ELQ92_02535</name>
</gene>
<dbReference type="SUPFAM" id="SSF47413">
    <property type="entry name" value="lambda repressor-like DNA-binding domains"/>
    <property type="match status" value="1"/>
</dbReference>
<dbReference type="InterPro" id="IPR027417">
    <property type="entry name" value="P-loop_NTPase"/>
</dbReference>
<evidence type="ECO:0000313" key="3">
    <source>
        <dbReference type="Proteomes" id="UP000288603"/>
    </source>
</evidence>
<dbReference type="Gene3D" id="3.40.50.300">
    <property type="entry name" value="P-loop containing nucleotide triphosphate hydrolases"/>
    <property type="match status" value="1"/>
</dbReference>
<dbReference type="AlphaFoldDB" id="A0A3S4AV76"/>
<dbReference type="OrthoDB" id="7628974at2"/>
<dbReference type="CDD" id="cd00093">
    <property type="entry name" value="HTH_XRE"/>
    <property type="match status" value="1"/>
</dbReference>
<dbReference type="InterPro" id="IPR041664">
    <property type="entry name" value="AAA_16"/>
</dbReference>
<accession>A0A3S4AV76</accession>
<dbReference type="Pfam" id="PF13560">
    <property type="entry name" value="HTH_31"/>
    <property type="match status" value="1"/>
</dbReference>
<dbReference type="Gene3D" id="1.25.40.10">
    <property type="entry name" value="Tetratricopeptide repeat domain"/>
    <property type="match status" value="1"/>
</dbReference>
<dbReference type="InterPro" id="IPR003593">
    <property type="entry name" value="AAA+_ATPase"/>
</dbReference>
<dbReference type="SMART" id="SM00382">
    <property type="entry name" value="AAA"/>
    <property type="match status" value="1"/>
</dbReference>
<dbReference type="PANTHER" id="PTHR47691:SF3">
    <property type="entry name" value="HTH-TYPE TRANSCRIPTIONAL REGULATOR RV0890C-RELATED"/>
    <property type="match status" value="1"/>
</dbReference>
<dbReference type="Gene3D" id="1.10.260.40">
    <property type="entry name" value="lambda repressor-like DNA-binding domains"/>
    <property type="match status" value="1"/>
</dbReference>
<dbReference type="InterPro" id="IPR001387">
    <property type="entry name" value="Cro/C1-type_HTH"/>
</dbReference>
<protein>
    <submittedName>
        <fullName evidence="2">Helix-turn-helix domain-containing protein</fullName>
    </submittedName>
</protein>
<dbReference type="GO" id="GO:0003677">
    <property type="term" value="F:DNA binding"/>
    <property type="evidence" value="ECO:0007669"/>
    <property type="project" value="InterPro"/>
</dbReference>
<keyword evidence="3" id="KW-1185">Reference proteome</keyword>
<dbReference type="Proteomes" id="UP000288603">
    <property type="component" value="Unassembled WGS sequence"/>
</dbReference>
<feature type="domain" description="HTH cro/C1-type" evidence="1">
    <location>
        <begin position="14"/>
        <end position="69"/>
    </location>
</feature>
<dbReference type="RefSeq" id="WP_128497372.1">
    <property type="nucleotide sequence ID" value="NZ_RZNC01000001.1"/>
</dbReference>